<organism evidence="2 3">
    <name type="scientific">Lysobacter concretionis Ko07 = DSM 16239</name>
    <dbReference type="NCBI Taxonomy" id="1122185"/>
    <lineage>
        <taxon>Bacteria</taxon>
        <taxon>Pseudomonadati</taxon>
        <taxon>Pseudomonadota</taxon>
        <taxon>Gammaproteobacteria</taxon>
        <taxon>Lysobacterales</taxon>
        <taxon>Lysobacteraceae</taxon>
        <taxon>Novilysobacter</taxon>
    </lineage>
</organism>
<dbReference type="InterPro" id="IPR036249">
    <property type="entry name" value="Thioredoxin-like_sf"/>
</dbReference>
<dbReference type="OrthoDB" id="215495at2"/>
<reference evidence="2 3" key="1">
    <citation type="submission" date="2013-08" db="EMBL/GenBank/DDBJ databases">
        <title>Genome sequencing of Lysobacter.</title>
        <authorList>
            <person name="Zhang S."/>
            <person name="Wang G."/>
        </authorList>
    </citation>
    <scope>NUCLEOTIDE SEQUENCE [LARGE SCALE GENOMIC DNA]</scope>
    <source>
        <strain evidence="2 3">Ko07</strain>
    </source>
</reference>
<dbReference type="SUPFAM" id="SSF52833">
    <property type="entry name" value="Thioredoxin-like"/>
    <property type="match status" value="1"/>
</dbReference>
<keyword evidence="3" id="KW-1185">Reference proteome</keyword>
<dbReference type="CDD" id="cd02947">
    <property type="entry name" value="TRX_family"/>
    <property type="match status" value="1"/>
</dbReference>
<protein>
    <submittedName>
        <fullName evidence="2">Thioredoxin</fullName>
    </submittedName>
</protein>
<dbReference type="STRING" id="1122185.N792_08600"/>
<dbReference type="InterPro" id="IPR013766">
    <property type="entry name" value="Thioredoxin_domain"/>
</dbReference>
<dbReference type="AlphaFoldDB" id="A0A0A0EN79"/>
<gene>
    <name evidence="2" type="ORF">N792_08600</name>
</gene>
<sequence>MAMQHDYTATAPARAEIDAMPGASVIEFGTSWCSHCTNAQPLISAAFADHPGVRHLKIEDGPGRRLGRSFHIKLWPTLVFLRDGVEVARVVRPVRAATVAQALEAIDPQ</sequence>
<proteinExistence type="predicted"/>
<dbReference type="eggNOG" id="COG0526">
    <property type="taxonomic scope" value="Bacteria"/>
</dbReference>
<evidence type="ECO:0000313" key="3">
    <source>
        <dbReference type="Proteomes" id="UP000030017"/>
    </source>
</evidence>
<dbReference type="Proteomes" id="UP000030017">
    <property type="component" value="Unassembled WGS sequence"/>
</dbReference>
<accession>A0A0A0EN79</accession>
<dbReference type="Gene3D" id="3.40.30.10">
    <property type="entry name" value="Glutaredoxin"/>
    <property type="match status" value="1"/>
</dbReference>
<comment type="caution">
    <text evidence="2">The sequence shown here is derived from an EMBL/GenBank/DDBJ whole genome shotgun (WGS) entry which is preliminary data.</text>
</comment>
<evidence type="ECO:0000259" key="1">
    <source>
        <dbReference type="PROSITE" id="PS51352"/>
    </source>
</evidence>
<dbReference type="PROSITE" id="PS51352">
    <property type="entry name" value="THIOREDOXIN_2"/>
    <property type="match status" value="1"/>
</dbReference>
<name>A0A0A0EN79_9GAMM</name>
<dbReference type="EMBL" id="AVPS01000005">
    <property type="protein sequence ID" value="KGM51720.1"/>
    <property type="molecule type" value="Genomic_DNA"/>
</dbReference>
<feature type="domain" description="Thioredoxin" evidence="1">
    <location>
        <begin position="1"/>
        <end position="109"/>
    </location>
</feature>
<dbReference type="RefSeq" id="WP_036193784.1">
    <property type="nucleotide sequence ID" value="NZ_AVPS01000005.1"/>
</dbReference>
<dbReference type="Pfam" id="PF00085">
    <property type="entry name" value="Thioredoxin"/>
    <property type="match status" value="1"/>
</dbReference>
<evidence type="ECO:0000313" key="2">
    <source>
        <dbReference type="EMBL" id="KGM51720.1"/>
    </source>
</evidence>